<protein>
    <recommendedName>
        <fullName evidence="6">PH domain-containing protein</fullName>
    </recommendedName>
</protein>
<dbReference type="InterPro" id="IPR011993">
    <property type="entry name" value="PH-like_dom_sf"/>
</dbReference>
<dbReference type="SMART" id="SM01244">
    <property type="entry name" value="IRS"/>
    <property type="match status" value="1"/>
</dbReference>
<dbReference type="PANTHER" id="PTHR21258">
    <property type="entry name" value="DOCKING PROTEIN RELATED"/>
    <property type="match status" value="1"/>
</dbReference>
<dbReference type="GO" id="GO:0007169">
    <property type="term" value="P:cell surface receptor protein tyrosine kinase signaling pathway"/>
    <property type="evidence" value="ECO:0007669"/>
    <property type="project" value="TreeGrafter"/>
</dbReference>
<dbReference type="GO" id="GO:0005737">
    <property type="term" value="C:cytoplasm"/>
    <property type="evidence" value="ECO:0007669"/>
    <property type="project" value="TreeGrafter"/>
</dbReference>
<dbReference type="GeneID" id="136822670"/>
<evidence type="ECO:0000313" key="4">
    <source>
        <dbReference type="EnsemblMetazoa" id="CLYHEMP025021.1"/>
    </source>
</evidence>
<keyword evidence="5" id="KW-1185">Reference proteome</keyword>
<accession>A0A7M5XKN1</accession>
<evidence type="ECO:0000259" key="2">
    <source>
        <dbReference type="SMART" id="SM00233"/>
    </source>
</evidence>
<dbReference type="InterPro" id="IPR001849">
    <property type="entry name" value="PH_domain"/>
</dbReference>
<dbReference type="Pfam" id="PF02174">
    <property type="entry name" value="IRS"/>
    <property type="match status" value="1"/>
</dbReference>
<reference evidence="4" key="1">
    <citation type="submission" date="2021-01" db="UniProtKB">
        <authorList>
            <consortium name="EnsemblMetazoa"/>
        </authorList>
    </citation>
    <scope>IDENTIFICATION</scope>
</reference>
<feature type="compositionally biased region" description="Polar residues" evidence="1">
    <location>
        <begin position="464"/>
        <end position="479"/>
    </location>
</feature>
<proteinExistence type="predicted"/>
<evidence type="ECO:0000256" key="1">
    <source>
        <dbReference type="SAM" id="MobiDB-lite"/>
    </source>
</evidence>
<feature type="domain" description="IRS-type PTB" evidence="3">
    <location>
        <begin position="129"/>
        <end position="231"/>
    </location>
</feature>
<dbReference type="Proteomes" id="UP000594262">
    <property type="component" value="Unplaced"/>
</dbReference>
<feature type="domain" description="PH" evidence="2">
    <location>
        <begin position="7"/>
        <end position="124"/>
    </location>
</feature>
<dbReference type="AlphaFoldDB" id="A0A7M5XKN1"/>
<dbReference type="EnsemblMetazoa" id="CLYHEMT025021.1">
    <property type="protein sequence ID" value="CLYHEMP025021.1"/>
    <property type="gene ID" value="CLYHEMG025021"/>
</dbReference>
<feature type="compositionally biased region" description="Basic and acidic residues" evidence="1">
    <location>
        <begin position="522"/>
        <end position="533"/>
    </location>
</feature>
<feature type="compositionally biased region" description="Low complexity" evidence="1">
    <location>
        <begin position="570"/>
        <end position="588"/>
    </location>
</feature>
<feature type="compositionally biased region" description="Polar residues" evidence="1">
    <location>
        <begin position="539"/>
        <end position="569"/>
    </location>
</feature>
<dbReference type="InterPro" id="IPR050996">
    <property type="entry name" value="Docking_Protein_DOK"/>
</dbReference>
<feature type="region of interest" description="Disordered" evidence="1">
    <location>
        <begin position="464"/>
        <end position="588"/>
    </location>
</feature>
<name>A0A7M5XKN1_9CNID</name>
<dbReference type="InterPro" id="IPR002404">
    <property type="entry name" value="IRS_PTB"/>
</dbReference>
<dbReference type="SMART" id="SM00310">
    <property type="entry name" value="PTBI"/>
    <property type="match status" value="1"/>
</dbReference>
<dbReference type="SMART" id="SM00233">
    <property type="entry name" value="PH"/>
    <property type="match status" value="1"/>
</dbReference>
<dbReference type="PANTHER" id="PTHR21258:SF56">
    <property type="entry name" value="IRS-TYPE PTB DOMAIN-CONTAINING PROTEIN"/>
    <property type="match status" value="1"/>
</dbReference>
<evidence type="ECO:0000313" key="5">
    <source>
        <dbReference type="Proteomes" id="UP000594262"/>
    </source>
</evidence>
<dbReference type="OrthoDB" id="10071636at2759"/>
<organism evidence="4 5">
    <name type="scientific">Clytia hemisphaerica</name>
    <dbReference type="NCBI Taxonomy" id="252671"/>
    <lineage>
        <taxon>Eukaryota</taxon>
        <taxon>Metazoa</taxon>
        <taxon>Cnidaria</taxon>
        <taxon>Hydrozoa</taxon>
        <taxon>Hydroidolina</taxon>
        <taxon>Leptothecata</taxon>
        <taxon>Obeliida</taxon>
        <taxon>Clytiidae</taxon>
        <taxon>Clytia</taxon>
    </lineage>
</organism>
<dbReference type="RefSeq" id="XP_066935062.1">
    <property type="nucleotide sequence ID" value="XM_067078961.1"/>
</dbReference>
<evidence type="ECO:0000259" key="3">
    <source>
        <dbReference type="SMART" id="SM00310"/>
    </source>
</evidence>
<evidence type="ECO:0008006" key="6">
    <source>
        <dbReference type="Google" id="ProtNLM"/>
    </source>
</evidence>
<dbReference type="Gene3D" id="2.30.29.30">
    <property type="entry name" value="Pleckstrin-homology domain (PH domain)/Phosphotyrosine-binding domain (PTB)"/>
    <property type="match status" value="2"/>
</dbReference>
<dbReference type="SUPFAM" id="SSF50729">
    <property type="entry name" value="PH domain-like"/>
    <property type="match status" value="2"/>
</dbReference>
<sequence length="588" mass="66334">MVEQDITIHQGWLELYSDSSSGAWGKLSGKKQWKRRFIVFNQSASNEDECYLLSYEKEEAWRVAIPKRKLSLYPRYKVCKLNDFKGREKVLEVNNEQEKWYFASDKMKLINLWACQIQMQTKLSRSISGRIFSVVGASVKDMHNIGAAQQRCLLHFTKWGITLALQQSRAILAMWPIKTIRNYEDSGHSEFTIEAGRRAPMGEGVYKFETNAGQDREMFNVVDAFVAALLDEKARIAGASKQTTDDDILKIYDQLYKTAIGENQPHPQPPQPMNQRPKFHNQDMHDTPGYSHIGMNSATLSTKTSADNMSHVPMYKPPDYDNLYGEGVDFSRVQLDDEKKHSTGSYGDYSPRDLSFTEQNYDKLGGRNPSWGGSSDGGKGEYDHINSNTIGRKVDNTYDQIDRTGTSFKKKQGSWGTAGYPLRDEPSVPCLDDYDHSFKGRSPIQQTPENEKGFIFRNSIYSPLDSSSRKNSSASTIQGIGSRHDSTASEGGRPMGASAQGMDIRHDSTASESGRQFRRGISIKERSHQDIADHFMYQVPSSLNSTTDQETSFQQEEVYQNTQGTTPDETYSNTSSSQNTNSERSTTA</sequence>